<evidence type="ECO:0000256" key="12">
    <source>
        <dbReference type="ARBA" id="ARBA00042499"/>
    </source>
</evidence>
<dbReference type="InterPro" id="IPR002401">
    <property type="entry name" value="Cyt_P450_E_grp-I"/>
</dbReference>
<evidence type="ECO:0000256" key="11">
    <source>
        <dbReference type="ARBA" id="ARBA00038885"/>
    </source>
</evidence>
<dbReference type="InterPro" id="IPR001128">
    <property type="entry name" value="Cyt_P450"/>
</dbReference>
<keyword evidence="7 16" id="KW-0408">Iron</keyword>
<dbReference type="GO" id="GO:0005783">
    <property type="term" value="C:endoplasmic reticulum"/>
    <property type="evidence" value="ECO:0007669"/>
    <property type="project" value="TreeGrafter"/>
</dbReference>
<dbReference type="GO" id="GO:0008585">
    <property type="term" value="P:female gonad development"/>
    <property type="evidence" value="ECO:0007669"/>
    <property type="project" value="TreeGrafter"/>
</dbReference>
<evidence type="ECO:0000256" key="19">
    <source>
        <dbReference type="SAM" id="MobiDB-lite"/>
    </source>
</evidence>
<evidence type="ECO:0000313" key="20">
    <source>
        <dbReference type="EMBL" id="AAP83133.1"/>
    </source>
</evidence>
<dbReference type="GO" id="GO:0020037">
    <property type="term" value="F:heme binding"/>
    <property type="evidence" value="ECO:0007669"/>
    <property type="project" value="InterPro"/>
</dbReference>
<evidence type="ECO:0000256" key="14">
    <source>
        <dbReference type="ARBA" id="ARBA00047938"/>
    </source>
</evidence>
<dbReference type="GO" id="GO:0016020">
    <property type="term" value="C:membrane"/>
    <property type="evidence" value="ECO:0007669"/>
    <property type="project" value="UniProtKB-SubCell"/>
</dbReference>
<name>Q7T1M6_SILME</name>
<dbReference type="PROSITE" id="PS00086">
    <property type="entry name" value="CYTOCHROME_P450"/>
    <property type="match status" value="1"/>
</dbReference>
<comment type="similarity">
    <text evidence="3 17">Belongs to the cytochrome P450 family.</text>
</comment>
<keyword evidence="8 17" id="KW-0503">Monooxygenase</keyword>
<feature type="region of interest" description="Disordered" evidence="19">
    <location>
        <begin position="515"/>
        <end position="540"/>
    </location>
</feature>
<dbReference type="Pfam" id="PF00067">
    <property type="entry name" value="p450"/>
    <property type="match status" value="1"/>
</dbReference>
<evidence type="ECO:0000256" key="9">
    <source>
        <dbReference type="ARBA" id="ARBA00023136"/>
    </source>
</evidence>
<reference evidence="20" key="1">
    <citation type="submission" date="2003-06" db="EMBL/GenBank/DDBJ databases">
        <title>Molecular cloning and gene expression of the brain-type and ovarian-type aromatase of the Southern catfish, Silurus meridionalis.</title>
        <authorList>
            <person name="Wang D.S."/>
            <person name="Jiao B.W."/>
            <person name="Huang X.G."/>
            <person name="Nagahama Y."/>
            <person name="Cheng C.H.K."/>
        </authorList>
    </citation>
    <scope>NUCLEOTIDE SEQUENCE</scope>
    <source>
        <tissue evidence="20">Ovary</tissue>
    </source>
</reference>
<dbReference type="PANTHER" id="PTHR24291:SF204">
    <property type="entry name" value="AROMATASE"/>
    <property type="match status" value="1"/>
</dbReference>
<dbReference type="AlphaFoldDB" id="Q7T1M6"/>
<dbReference type="GO" id="GO:0005506">
    <property type="term" value="F:iron ion binding"/>
    <property type="evidence" value="ECO:0007669"/>
    <property type="project" value="InterPro"/>
</dbReference>
<feature type="binding site" description="axial binding residue" evidence="16">
    <location>
        <position position="457"/>
    </location>
    <ligand>
        <name>heme</name>
        <dbReference type="ChEBI" id="CHEBI:30413"/>
    </ligand>
    <ligandPart>
        <name>Fe</name>
        <dbReference type="ChEBI" id="CHEBI:18248"/>
    </ligandPart>
</feature>
<keyword evidence="6 17" id="KW-0560">Oxidoreductase</keyword>
<evidence type="ECO:0000256" key="2">
    <source>
        <dbReference type="ARBA" id="ARBA00004170"/>
    </source>
</evidence>
<dbReference type="InterPro" id="IPR017972">
    <property type="entry name" value="Cyt_P450_CS"/>
</dbReference>
<dbReference type="PRINTS" id="PR00385">
    <property type="entry name" value="P450"/>
</dbReference>
<evidence type="ECO:0000256" key="10">
    <source>
        <dbReference type="ARBA" id="ARBA00037202"/>
    </source>
</evidence>
<comment type="subcellular location">
    <subcellularLocation>
        <location evidence="2">Membrane</location>
        <topology evidence="2">Peripheral membrane protein</topology>
    </subcellularLocation>
</comment>
<dbReference type="EC" id="1.14.14.14" evidence="11"/>
<evidence type="ECO:0000256" key="6">
    <source>
        <dbReference type="ARBA" id="ARBA00023002"/>
    </source>
</evidence>
<dbReference type="CDD" id="cd20616">
    <property type="entry name" value="CYP19A1"/>
    <property type="match status" value="1"/>
</dbReference>
<dbReference type="InterPro" id="IPR036396">
    <property type="entry name" value="Cyt_P450_sf"/>
</dbReference>
<dbReference type="PRINTS" id="PR00463">
    <property type="entry name" value="EP450I"/>
</dbReference>
<dbReference type="Gene3D" id="1.10.630.10">
    <property type="entry name" value="Cytochrome P450"/>
    <property type="match status" value="1"/>
</dbReference>
<dbReference type="GO" id="GO:0070330">
    <property type="term" value="F:aromatase activity"/>
    <property type="evidence" value="ECO:0007669"/>
    <property type="project" value="UniProtKB-EC"/>
</dbReference>
<evidence type="ECO:0000256" key="5">
    <source>
        <dbReference type="ARBA" id="ARBA00022723"/>
    </source>
</evidence>
<protein>
    <recommendedName>
        <fullName evidence="11">aromatase</fullName>
        <ecNumber evidence="11">1.14.14.14</ecNumber>
    </recommendedName>
    <alternativeName>
        <fullName evidence="13">Cytochrome P-450AROM</fullName>
    </alternativeName>
    <alternativeName>
        <fullName evidence="12">Estrogen synthase</fullName>
    </alternativeName>
</protein>
<evidence type="ECO:0000256" key="15">
    <source>
        <dbReference type="ARBA" id="ARBA00048642"/>
    </source>
</evidence>
<comment type="function">
    <text evidence="10">Catalyzes the formation of aromatic C18 estrogens from C19 androgens.</text>
</comment>
<evidence type="ECO:0000256" key="7">
    <source>
        <dbReference type="ARBA" id="ARBA00023004"/>
    </source>
</evidence>
<sequence>MAAHLFQMCERGVKPLRFSENVMEILLHETRNGTNPEPENPSGITLFLLLCLVLLLTVWNCFEKKNSVPGPRFCLGLGPLMSYCRFMWMGIGTASDYYNEKYGDVVRVWISGEETLVLSRPSAVYHVLKHSQYTSRFGSKLGLQCLGMHEQGIIFNSNITLWKKVRVYFTKALTGPGLQRTLEICTTSANTHLDHLSRLTDTQGHVNVLNLLRCIVVDISNRLFLDVPLNEEKLLSKIHQYFDTWQTVLIKPDIYFRLKWLQDKHRNAAKELHDAIEELIEQKRSELQQAEKLDNLNFTEELIFSQSHGELTAENVRQCVLEMVIAAPDTLSISVFFMLLLLKQNAEVEKRILTEIHTVLGESELQHSHLPQLRVLECFINEALRFHPVVDFSMRRAPDDDVIEGYRVPRGTNIILNVGRMHRSEFFPKPAEFSLNNFTKPVPSRFFQPFGSGPRSCVGKHVAMVMMKAVLVTGLSRFSGCPEESCTVENIAHTNDLSQQPVEDKHTLSVRFIPRNTHTQTHTPTHTHTHTHTHTTETKK</sequence>
<evidence type="ECO:0000256" key="3">
    <source>
        <dbReference type="ARBA" id="ARBA00010617"/>
    </source>
</evidence>
<evidence type="ECO:0000256" key="17">
    <source>
        <dbReference type="RuleBase" id="RU000461"/>
    </source>
</evidence>
<evidence type="ECO:0000256" key="8">
    <source>
        <dbReference type="ARBA" id="ARBA00023033"/>
    </source>
</evidence>
<dbReference type="GO" id="GO:0032355">
    <property type="term" value="P:response to estradiol"/>
    <property type="evidence" value="ECO:0007669"/>
    <property type="project" value="TreeGrafter"/>
</dbReference>
<dbReference type="SUPFAM" id="SSF48264">
    <property type="entry name" value="Cytochrome P450"/>
    <property type="match status" value="1"/>
</dbReference>
<accession>Q7T1M6</accession>
<keyword evidence="9" id="KW-0472">Membrane</keyword>
<evidence type="ECO:0000256" key="4">
    <source>
        <dbReference type="ARBA" id="ARBA00022617"/>
    </source>
</evidence>
<keyword evidence="5 16" id="KW-0479">Metal-binding</keyword>
<evidence type="ECO:0000256" key="1">
    <source>
        <dbReference type="ARBA" id="ARBA00001971"/>
    </source>
</evidence>
<dbReference type="FunFam" id="1.10.630.10:FF:000032">
    <property type="entry name" value="Cytochrome P450 aromatase"/>
    <property type="match status" value="1"/>
</dbReference>
<dbReference type="PANTHER" id="PTHR24291">
    <property type="entry name" value="CYTOCHROME P450 FAMILY 4"/>
    <property type="match status" value="1"/>
</dbReference>
<proteinExistence type="evidence at transcript level"/>
<gene>
    <name evidence="20" type="primary">cyp19a</name>
</gene>
<dbReference type="InterPro" id="IPR050196">
    <property type="entry name" value="Cytochrome_P450_Monoox"/>
</dbReference>
<organism evidence="20">
    <name type="scientific">Silurus meridionalis</name>
    <name type="common">Southern catfish</name>
    <name type="synonym">Silurus soldatovi meridionalis</name>
    <dbReference type="NCBI Taxonomy" id="175797"/>
    <lineage>
        <taxon>Eukaryota</taxon>
        <taxon>Metazoa</taxon>
        <taxon>Chordata</taxon>
        <taxon>Craniata</taxon>
        <taxon>Vertebrata</taxon>
        <taxon>Euteleostomi</taxon>
        <taxon>Actinopterygii</taxon>
        <taxon>Neopterygii</taxon>
        <taxon>Teleostei</taxon>
        <taxon>Ostariophysi</taxon>
        <taxon>Siluriformes</taxon>
        <taxon>Siluridae</taxon>
        <taxon>Silurus</taxon>
    </lineage>
</organism>
<keyword evidence="18" id="KW-0175">Coiled coil</keyword>
<comment type="catalytic activity">
    <reaction evidence="15">
        <text>androst-4-ene-3,17-dione + 3 reduced [NADPH--hemoprotein reductase] + 3 O2 = estrone + formate + 3 oxidized [NADPH--hemoprotein reductase] + 4 H2O + 4 H(+)</text>
        <dbReference type="Rhea" id="RHEA:38195"/>
        <dbReference type="Rhea" id="RHEA-COMP:11964"/>
        <dbReference type="Rhea" id="RHEA-COMP:11965"/>
        <dbReference type="ChEBI" id="CHEBI:15377"/>
        <dbReference type="ChEBI" id="CHEBI:15378"/>
        <dbReference type="ChEBI" id="CHEBI:15379"/>
        <dbReference type="ChEBI" id="CHEBI:15740"/>
        <dbReference type="ChEBI" id="CHEBI:16422"/>
        <dbReference type="ChEBI" id="CHEBI:17263"/>
        <dbReference type="ChEBI" id="CHEBI:57618"/>
        <dbReference type="ChEBI" id="CHEBI:58210"/>
        <dbReference type="EC" id="1.14.14.14"/>
    </reaction>
</comment>
<evidence type="ECO:0000256" key="13">
    <source>
        <dbReference type="ARBA" id="ARBA00043174"/>
    </source>
</evidence>
<feature type="coiled-coil region" evidence="18">
    <location>
        <begin position="258"/>
        <end position="296"/>
    </location>
</feature>
<comment type="cofactor">
    <cofactor evidence="1 16">
        <name>heme</name>
        <dbReference type="ChEBI" id="CHEBI:30413"/>
    </cofactor>
</comment>
<keyword evidence="4 16" id="KW-0349">Heme</keyword>
<dbReference type="EMBL" id="AY325908">
    <property type="protein sequence ID" value="AAP83133.1"/>
    <property type="molecule type" value="mRNA"/>
</dbReference>
<evidence type="ECO:0000256" key="18">
    <source>
        <dbReference type="SAM" id="Coils"/>
    </source>
</evidence>
<evidence type="ECO:0000256" key="16">
    <source>
        <dbReference type="PIRSR" id="PIRSR602401-1"/>
    </source>
</evidence>
<comment type="catalytic activity">
    <reaction evidence="14">
        <text>testosterone + 3 reduced [NADPH--hemoprotein reductase] + 3 O2 = 17beta-estradiol + formate + 3 oxidized [NADPH--hemoprotein reductase] + 4 H2O + 4 H(+)</text>
        <dbReference type="Rhea" id="RHEA:38191"/>
        <dbReference type="Rhea" id="RHEA-COMP:11964"/>
        <dbReference type="Rhea" id="RHEA-COMP:11965"/>
        <dbReference type="ChEBI" id="CHEBI:15377"/>
        <dbReference type="ChEBI" id="CHEBI:15378"/>
        <dbReference type="ChEBI" id="CHEBI:15379"/>
        <dbReference type="ChEBI" id="CHEBI:15740"/>
        <dbReference type="ChEBI" id="CHEBI:16469"/>
        <dbReference type="ChEBI" id="CHEBI:17347"/>
        <dbReference type="ChEBI" id="CHEBI:57618"/>
        <dbReference type="ChEBI" id="CHEBI:58210"/>
        <dbReference type="EC" id="1.14.14.14"/>
    </reaction>
</comment>